<evidence type="ECO:0000256" key="3">
    <source>
        <dbReference type="ARBA" id="ARBA00023125"/>
    </source>
</evidence>
<keyword evidence="2" id="KW-0805">Transcription regulation</keyword>
<proteinExistence type="predicted"/>
<sequence>MKNELLSIGEVSRMKGVSPKSLRYYEQLGILTPACVNEHSGYRYYAMSQMIVVDVIITCIELGIPLKSLADYRKPNGLLDIASLLEKGRKTAVNNIRKAQASLAQIDSYLQEAHEQSQIEDESLPYKRVVSRRTIMHTPWQSKHFDAKNYLSLTTSLYNCAAQLGIVPLYQWGMMRTPREEGAQWSVFVEVALEDEPERIENGHTAFLDGSLNQEITVSTTIEGTYRGSRLRGAGFDQCFHDVFRMAKKMDGALVATEVWTDELDPRNYIVELLEKQ</sequence>
<evidence type="ECO:0000259" key="5">
    <source>
        <dbReference type="PROSITE" id="PS50937"/>
    </source>
</evidence>
<dbReference type="AlphaFoldDB" id="K0YLZ2"/>
<dbReference type="HOGENOM" id="CLU_1004357_0_0_11"/>
<dbReference type="InterPro" id="IPR000551">
    <property type="entry name" value="MerR-type_HTH_dom"/>
</dbReference>
<protein>
    <recommendedName>
        <fullName evidence="5">HTH merR-type domain-containing protein</fullName>
    </recommendedName>
</protein>
<dbReference type="eggNOG" id="COG0789">
    <property type="taxonomic scope" value="Bacteria"/>
</dbReference>
<evidence type="ECO:0000313" key="6">
    <source>
        <dbReference type="EMBL" id="EJZ84567.1"/>
    </source>
</evidence>
<keyword evidence="7" id="KW-1185">Reference proteome</keyword>
<dbReference type="GO" id="GO:0003677">
    <property type="term" value="F:DNA binding"/>
    <property type="evidence" value="ECO:0007669"/>
    <property type="project" value="UniProtKB-KW"/>
</dbReference>
<dbReference type="SMART" id="SM00422">
    <property type="entry name" value="HTH_MERR"/>
    <property type="match status" value="1"/>
</dbReference>
<evidence type="ECO:0000313" key="7">
    <source>
        <dbReference type="Proteomes" id="UP000006069"/>
    </source>
</evidence>
<evidence type="ECO:0000256" key="1">
    <source>
        <dbReference type="ARBA" id="ARBA00022491"/>
    </source>
</evidence>
<dbReference type="InterPro" id="IPR047057">
    <property type="entry name" value="MerR_fam"/>
</dbReference>
<name>K0YLZ2_9ACTN</name>
<keyword evidence="4" id="KW-0804">Transcription</keyword>
<dbReference type="PANTHER" id="PTHR30204:SF69">
    <property type="entry name" value="MERR-FAMILY TRANSCRIPTIONAL REGULATOR"/>
    <property type="match status" value="1"/>
</dbReference>
<comment type="caution">
    <text evidence="6">The sequence shown here is derived from an EMBL/GenBank/DDBJ whole genome shotgun (WGS) entry which is preliminary data.</text>
</comment>
<keyword evidence="3" id="KW-0238">DNA-binding</keyword>
<dbReference type="SUPFAM" id="SSF46955">
    <property type="entry name" value="Putative DNA-binding domain"/>
    <property type="match status" value="1"/>
</dbReference>
<dbReference type="EMBL" id="ADMD01000001">
    <property type="protein sequence ID" value="EJZ84567.1"/>
    <property type="molecule type" value="Genomic_DNA"/>
</dbReference>
<dbReference type="PATRIC" id="fig|742818.3.peg.192"/>
<dbReference type="PROSITE" id="PS50937">
    <property type="entry name" value="HTH_MERR_2"/>
    <property type="match status" value="1"/>
</dbReference>
<dbReference type="Gene3D" id="1.10.1660.10">
    <property type="match status" value="1"/>
</dbReference>
<dbReference type="PANTHER" id="PTHR30204">
    <property type="entry name" value="REDOX-CYCLING DRUG-SENSING TRANSCRIPTIONAL ACTIVATOR SOXR"/>
    <property type="match status" value="1"/>
</dbReference>
<evidence type="ECO:0000256" key="4">
    <source>
        <dbReference type="ARBA" id="ARBA00023163"/>
    </source>
</evidence>
<dbReference type="Proteomes" id="UP000006069">
    <property type="component" value="Unassembled WGS sequence"/>
</dbReference>
<gene>
    <name evidence="6" type="ORF">HMPREF9451_00170</name>
</gene>
<keyword evidence="1" id="KW-0678">Repressor</keyword>
<dbReference type="OrthoDB" id="9809391at2"/>
<dbReference type="GO" id="GO:0003700">
    <property type="term" value="F:DNA-binding transcription factor activity"/>
    <property type="evidence" value="ECO:0007669"/>
    <property type="project" value="InterPro"/>
</dbReference>
<reference evidence="6 7" key="1">
    <citation type="submission" date="2012-08" db="EMBL/GenBank/DDBJ databases">
        <title>The Genome Sequence of Slackia piriformis YIT 12062.</title>
        <authorList>
            <consortium name="The Broad Institute Genome Sequencing Platform"/>
            <person name="Earl A."/>
            <person name="Ward D."/>
            <person name="Feldgarden M."/>
            <person name="Gevers D."/>
            <person name="Morotomi M."/>
            <person name="Walker B."/>
            <person name="Young S.K."/>
            <person name="Zeng Q."/>
            <person name="Gargeya S."/>
            <person name="Fitzgerald M."/>
            <person name="Haas B."/>
            <person name="Abouelleil A."/>
            <person name="Alvarado L."/>
            <person name="Arachchi H.M."/>
            <person name="Berlin A.M."/>
            <person name="Chapman S.B."/>
            <person name="Goldberg J."/>
            <person name="Griggs A."/>
            <person name="Gujja S."/>
            <person name="Hansen M."/>
            <person name="Howarth C."/>
            <person name="Imamovic A."/>
            <person name="Larimer J."/>
            <person name="McCowen C."/>
            <person name="Montmayeur A."/>
            <person name="Murphy C."/>
            <person name="Neiman D."/>
            <person name="Pearson M."/>
            <person name="Priest M."/>
            <person name="Roberts A."/>
            <person name="Saif S."/>
            <person name="Shea T."/>
            <person name="Sisk P."/>
            <person name="Sykes S."/>
            <person name="Wortman J."/>
            <person name="Nusbaum C."/>
            <person name="Birren B."/>
        </authorList>
    </citation>
    <scope>NUCLEOTIDE SEQUENCE [LARGE SCALE GENOMIC DNA]</scope>
    <source>
        <strain evidence="6 7">YIT 12062</strain>
    </source>
</reference>
<accession>K0YLZ2</accession>
<evidence type="ECO:0000256" key="2">
    <source>
        <dbReference type="ARBA" id="ARBA00023015"/>
    </source>
</evidence>
<organism evidence="6 7">
    <name type="scientific">Slackia piriformis YIT 12062</name>
    <dbReference type="NCBI Taxonomy" id="742818"/>
    <lineage>
        <taxon>Bacteria</taxon>
        <taxon>Bacillati</taxon>
        <taxon>Actinomycetota</taxon>
        <taxon>Coriobacteriia</taxon>
        <taxon>Eggerthellales</taxon>
        <taxon>Eggerthellaceae</taxon>
        <taxon>Slackia</taxon>
    </lineage>
</organism>
<dbReference type="InterPro" id="IPR009061">
    <property type="entry name" value="DNA-bd_dom_put_sf"/>
</dbReference>
<dbReference type="Pfam" id="PF00376">
    <property type="entry name" value="MerR"/>
    <property type="match status" value="1"/>
</dbReference>
<feature type="domain" description="HTH merR-type" evidence="5">
    <location>
        <begin position="5"/>
        <end position="75"/>
    </location>
</feature>
<dbReference type="RefSeq" id="WP_009138408.1">
    <property type="nucleotide sequence ID" value="NZ_JH815198.1"/>
</dbReference>
<dbReference type="InParanoid" id="K0YLZ2"/>